<dbReference type="SUPFAM" id="SSF158745">
    <property type="entry name" value="LanC-like"/>
    <property type="match status" value="1"/>
</dbReference>
<name>A0A026WCK4_OOCBI</name>
<gene>
    <name evidence="1" type="ORF">X777_06869</name>
</gene>
<dbReference type="Gene3D" id="1.50.10.10">
    <property type="match status" value="1"/>
</dbReference>
<dbReference type="Pfam" id="PF05147">
    <property type="entry name" value="LANC_like"/>
    <property type="match status" value="1"/>
</dbReference>
<dbReference type="PANTHER" id="PTHR12736:SF7">
    <property type="entry name" value="LANC-LIKE PROTEIN 3"/>
    <property type="match status" value="1"/>
</dbReference>
<dbReference type="InterPro" id="IPR007822">
    <property type="entry name" value="LANC-like"/>
</dbReference>
<dbReference type="Proteomes" id="UP000053097">
    <property type="component" value="Unassembled WGS sequence"/>
</dbReference>
<dbReference type="GO" id="GO:0005975">
    <property type="term" value="P:carbohydrate metabolic process"/>
    <property type="evidence" value="ECO:0007669"/>
    <property type="project" value="InterPro"/>
</dbReference>
<evidence type="ECO:0000313" key="2">
    <source>
        <dbReference type="Proteomes" id="UP000053097"/>
    </source>
</evidence>
<evidence type="ECO:0000313" key="1">
    <source>
        <dbReference type="EMBL" id="EZA53805.1"/>
    </source>
</evidence>
<dbReference type="InterPro" id="IPR012341">
    <property type="entry name" value="6hp_glycosidase-like_sf"/>
</dbReference>
<protein>
    <submittedName>
        <fullName evidence="1">LanC-like protein</fullName>
    </submittedName>
</protein>
<sequence>MQVAYVGSCIINSGITYASSNHSQSPLMYSWHEKEYVGGAHGLSGILYLLLQNSVQDNVCNRAVCNRSVCKRDTPVLISDFQCVVNRDRGQYQRGQSGPWSVGTVVNRNVVSRNVINFNVVNRDCGQYQRGQTGRSHPHIHTLWSLKVMVSPALALYKVHRIKGILESSVLP</sequence>
<dbReference type="PANTHER" id="PTHR12736">
    <property type="entry name" value="LANC-LIKE PROTEIN"/>
    <property type="match status" value="1"/>
</dbReference>
<reference evidence="1 2" key="1">
    <citation type="journal article" date="2014" name="Curr. Biol.">
        <title>The genome of the clonal raider ant Cerapachys biroi.</title>
        <authorList>
            <person name="Oxley P.R."/>
            <person name="Ji L."/>
            <person name="Fetter-Pruneda I."/>
            <person name="McKenzie S.K."/>
            <person name="Li C."/>
            <person name="Hu H."/>
            <person name="Zhang G."/>
            <person name="Kronauer D.J."/>
        </authorList>
    </citation>
    <scope>NUCLEOTIDE SEQUENCE [LARGE SCALE GENOMIC DNA]</scope>
</reference>
<keyword evidence="2" id="KW-1185">Reference proteome</keyword>
<dbReference type="AlphaFoldDB" id="A0A026WCK4"/>
<dbReference type="EMBL" id="KK107272">
    <property type="protein sequence ID" value="EZA53805.1"/>
    <property type="molecule type" value="Genomic_DNA"/>
</dbReference>
<organism evidence="1 2">
    <name type="scientific">Ooceraea biroi</name>
    <name type="common">Clonal raider ant</name>
    <name type="synonym">Cerapachys biroi</name>
    <dbReference type="NCBI Taxonomy" id="2015173"/>
    <lineage>
        <taxon>Eukaryota</taxon>
        <taxon>Metazoa</taxon>
        <taxon>Ecdysozoa</taxon>
        <taxon>Arthropoda</taxon>
        <taxon>Hexapoda</taxon>
        <taxon>Insecta</taxon>
        <taxon>Pterygota</taxon>
        <taxon>Neoptera</taxon>
        <taxon>Endopterygota</taxon>
        <taxon>Hymenoptera</taxon>
        <taxon>Apocrita</taxon>
        <taxon>Aculeata</taxon>
        <taxon>Formicoidea</taxon>
        <taxon>Formicidae</taxon>
        <taxon>Dorylinae</taxon>
        <taxon>Ooceraea</taxon>
    </lineage>
</organism>
<accession>A0A026WCK4</accession>
<dbReference type="OrthoDB" id="10257263at2759"/>
<proteinExistence type="predicted"/>
<dbReference type="GO" id="GO:0031179">
    <property type="term" value="P:peptide modification"/>
    <property type="evidence" value="ECO:0007669"/>
    <property type="project" value="InterPro"/>
</dbReference>
<dbReference type="GO" id="GO:0005886">
    <property type="term" value="C:plasma membrane"/>
    <property type="evidence" value="ECO:0007669"/>
    <property type="project" value="TreeGrafter"/>
</dbReference>